<evidence type="ECO:0000256" key="16">
    <source>
        <dbReference type="SAM" id="MobiDB-lite"/>
    </source>
</evidence>
<comment type="caution">
    <text evidence="18">The sequence shown here is derived from an EMBL/GenBank/DDBJ whole genome shotgun (WGS) entry which is preliminary data.</text>
</comment>
<organism evidence="18 19">
    <name type="scientific">Paraglomus brasilianum</name>
    <dbReference type="NCBI Taxonomy" id="144538"/>
    <lineage>
        <taxon>Eukaryota</taxon>
        <taxon>Fungi</taxon>
        <taxon>Fungi incertae sedis</taxon>
        <taxon>Mucoromycota</taxon>
        <taxon>Glomeromycotina</taxon>
        <taxon>Glomeromycetes</taxon>
        <taxon>Paraglomerales</taxon>
        <taxon>Paraglomeraceae</taxon>
        <taxon>Paraglomus</taxon>
    </lineage>
</organism>
<comment type="similarity">
    <text evidence="7">Belongs to the folliculin family.</text>
</comment>
<evidence type="ECO:0000256" key="5">
    <source>
        <dbReference type="ARBA" id="ARBA00004514"/>
    </source>
</evidence>
<sequence length="456" mass="50962">MNGAVALVGFCEIDGASINFCTQALHANSTEDMTDSFSVSSGATSPGSYPNNSDYSTDTSTFNRRSSFSTIGSVSSSVSTCPSCTLVLTPSDTDRSPGQADIKGFKTIDDENPLVSYIGSRYPQNQRLYEVIKQACVRSISCELCHGNEGPALFGDEKDGYVLSYMFKIDDSQARGSQRSYSFIFLMTDRVYLVSSWAFLVRRFRVLAAGIQAKASQVFEREKAAIDLTIFRTDHKRSLRPLAELLESKDLFVQLHANFSWILKACGNRLQERQTYGKTLLPPPKSMVLDSAQIISDKTPDTDYPSDVSNAETDFKLDGLASIRHMLGAADFRRMMYNVVIGNQLVIRCHDKNIIQKLINTVKDLMPPECCQEQMDTDETLKMQLLHGKHEPKADESGSSNAKDNALASTPSKLFMDQLAGIFELDPRPESVEMRLMVFKEEWSRFVCPFVFILWQ</sequence>
<evidence type="ECO:0000256" key="8">
    <source>
        <dbReference type="ARBA" id="ARBA00021824"/>
    </source>
</evidence>
<dbReference type="InterPro" id="IPR037520">
    <property type="entry name" value="Folliculin/SMCR8_longin"/>
</dbReference>
<evidence type="ECO:0000256" key="3">
    <source>
        <dbReference type="ARBA" id="ARBA00004186"/>
    </source>
</evidence>
<evidence type="ECO:0000256" key="11">
    <source>
        <dbReference type="ARBA" id="ARBA00023136"/>
    </source>
</evidence>
<comment type="subcellular location">
    <subcellularLocation>
        <location evidence="2">Cell projection</location>
        <location evidence="2">Cilium</location>
    </subcellularLocation>
    <subcellularLocation>
        <location evidence="4">Cytoplasm</location>
        <location evidence="4">Cytoskeleton</location>
        <location evidence="4">Microtubule organizing center</location>
        <location evidence="4">Centrosome</location>
    </subcellularLocation>
    <subcellularLocation>
        <location evidence="3">Cytoplasm</location>
        <location evidence="3">Cytoskeleton</location>
        <location evidence="3">Spindle</location>
    </subcellularLocation>
    <subcellularLocation>
        <location evidence="5">Cytoplasm</location>
        <location evidence="5">Cytosol</location>
    </subcellularLocation>
    <subcellularLocation>
        <location evidence="6">Lysosome membrane</location>
    </subcellularLocation>
    <subcellularLocation>
        <location evidence="1">Nucleus</location>
    </subcellularLocation>
</comment>
<dbReference type="Proteomes" id="UP000789739">
    <property type="component" value="Unassembled WGS sequence"/>
</dbReference>
<keyword evidence="19" id="KW-1185">Reference proteome</keyword>
<gene>
    <name evidence="18" type="ORF">PBRASI_LOCUS4726</name>
</gene>
<evidence type="ECO:0000256" key="1">
    <source>
        <dbReference type="ARBA" id="ARBA00004123"/>
    </source>
</evidence>
<dbReference type="PROSITE" id="PS51834">
    <property type="entry name" value="DENN_FLCN_SMCR8"/>
    <property type="match status" value="1"/>
</dbReference>
<evidence type="ECO:0000256" key="15">
    <source>
        <dbReference type="ARBA" id="ARBA00023273"/>
    </source>
</evidence>
<name>A0A9N9AVK4_9GLOM</name>
<evidence type="ECO:0000256" key="4">
    <source>
        <dbReference type="ARBA" id="ARBA00004300"/>
    </source>
</evidence>
<dbReference type="GO" id="GO:0005096">
    <property type="term" value="F:GTPase activator activity"/>
    <property type="evidence" value="ECO:0007669"/>
    <property type="project" value="UniProtKB-KW"/>
</dbReference>
<dbReference type="InterPro" id="IPR037521">
    <property type="entry name" value="FLCN/SMCR8_DENN"/>
</dbReference>
<keyword evidence="10" id="KW-0963">Cytoplasm</keyword>
<evidence type="ECO:0000259" key="17">
    <source>
        <dbReference type="PROSITE" id="PS51834"/>
    </source>
</evidence>
<keyword evidence="14" id="KW-0539">Nucleus</keyword>
<protein>
    <recommendedName>
        <fullName evidence="8">Folliculin</fullName>
    </recommendedName>
</protein>
<evidence type="ECO:0000256" key="7">
    <source>
        <dbReference type="ARBA" id="ARBA00009987"/>
    </source>
</evidence>
<dbReference type="GO" id="GO:0005929">
    <property type="term" value="C:cilium"/>
    <property type="evidence" value="ECO:0007669"/>
    <property type="project" value="UniProtKB-SubCell"/>
</dbReference>
<dbReference type="GO" id="GO:1904263">
    <property type="term" value="P:positive regulation of TORC1 signaling"/>
    <property type="evidence" value="ECO:0007669"/>
    <property type="project" value="TreeGrafter"/>
</dbReference>
<evidence type="ECO:0000256" key="12">
    <source>
        <dbReference type="ARBA" id="ARBA00023212"/>
    </source>
</evidence>
<dbReference type="GO" id="GO:0005634">
    <property type="term" value="C:nucleus"/>
    <property type="evidence" value="ECO:0007669"/>
    <property type="project" value="UniProtKB-SubCell"/>
</dbReference>
<dbReference type="PANTHER" id="PTHR31441:SF2">
    <property type="entry name" value="FOLLICULIN"/>
    <property type="match status" value="1"/>
</dbReference>
<reference evidence="18" key="1">
    <citation type="submission" date="2021-06" db="EMBL/GenBank/DDBJ databases">
        <authorList>
            <person name="Kallberg Y."/>
            <person name="Tangrot J."/>
            <person name="Rosling A."/>
        </authorList>
    </citation>
    <scope>NUCLEOTIDE SEQUENCE</scope>
    <source>
        <strain evidence="18">BR232B</strain>
    </source>
</reference>
<dbReference type="GO" id="GO:0005819">
    <property type="term" value="C:spindle"/>
    <property type="evidence" value="ECO:0007669"/>
    <property type="project" value="UniProtKB-SubCell"/>
</dbReference>
<dbReference type="EMBL" id="CAJVPI010000507">
    <property type="protein sequence ID" value="CAG8543804.1"/>
    <property type="molecule type" value="Genomic_DNA"/>
</dbReference>
<evidence type="ECO:0000256" key="9">
    <source>
        <dbReference type="ARBA" id="ARBA00022468"/>
    </source>
</evidence>
<dbReference type="Pfam" id="PF16692">
    <property type="entry name" value="Folliculin_C"/>
    <property type="match status" value="1"/>
</dbReference>
<evidence type="ECO:0000256" key="13">
    <source>
        <dbReference type="ARBA" id="ARBA00023228"/>
    </source>
</evidence>
<dbReference type="InterPro" id="IPR032035">
    <property type="entry name" value="Folliculin_DENN"/>
</dbReference>
<feature type="region of interest" description="Disordered" evidence="16">
    <location>
        <begin position="33"/>
        <end position="57"/>
    </location>
</feature>
<evidence type="ECO:0000313" key="19">
    <source>
        <dbReference type="Proteomes" id="UP000789739"/>
    </source>
</evidence>
<accession>A0A9N9AVK4</accession>
<dbReference type="PANTHER" id="PTHR31441">
    <property type="entry name" value="FOLLICULIN FAMILY MEMBER"/>
    <property type="match status" value="1"/>
</dbReference>
<feature type="compositionally biased region" description="Polar residues" evidence="16">
    <location>
        <begin position="33"/>
        <end position="55"/>
    </location>
</feature>
<evidence type="ECO:0000256" key="2">
    <source>
        <dbReference type="ARBA" id="ARBA00004138"/>
    </source>
</evidence>
<keyword evidence="13" id="KW-0458">Lysosome</keyword>
<keyword evidence="12" id="KW-0206">Cytoskeleton</keyword>
<keyword evidence="15" id="KW-0966">Cell projection</keyword>
<dbReference type="InterPro" id="IPR021713">
    <property type="entry name" value="Folliculin"/>
</dbReference>
<keyword evidence="9" id="KW-0343">GTPase activation</keyword>
<dbReference type="OrthoDB" id="5599713at2759"/>
<evidence type="ECO:0000256" key="14">
    <source>
        <dbReference type="ARBA" id="ARBA00023242"/>
    </source>
</evidence>
<proteinExistence type="inferred from homology"/>
<dbReference type="Pfam" id="PF11704">
    <property type="entry name" value="Folliculin"/>
    <property type="match status" value="1"/>
</dbReference>
<dbReference type="AlphaFoldDB" id="A0A9N9AVK4"/>
<dbReference type="GO" id="GO:0005829">
    <property type="term" value="C:cytosol"/>
    <property type="evidence" value="ECO:0007669"/>
    <property type="project" value="UniProtKB-SubCell"/>
</dbReference>
<evidence type="ECO:0000256" key="10">
    <source>
        <dbReference type="ARBA" id="ARBA00022490"/>
    </source>
</evidence>
<feature type="domain" description="UDENN FLCN/SMCR8-type" evidence="17">
    <location>
        <begin position="88"/>
        <end position="456"/>
    </location>
</feature>
<evidence type="ECO:0000313" key="18">
    <source>
        <dbReference type="EMBL" id="CAG8543804.1"/>
    </source>
</evidence>
<keyword evidence="11" id="KW-0472">Membrane</keyword>
<evidence type="ECO:0000256" key="6">
    <source>
        <dbReference type="ARBA" id="ARBA00004656"/>
    </source>
</evidence>
<dbReference type="Gene3D" id="3.40.50.12430">
    <property type="match status" value="1"/>
</dbReference>